<sequence>MPHTAPFRGPARLHCLARSRTQAGPAAANRKCWHFLWSYAVSARALSAMMAFRLGHGSASTGGDCMQGSDRHLSLDAMRGFGVMGILLLNIIGFSMPGAAYVNPAAWGGTDPLNIGVWATNFVLFDGKMRGLFSVLFGASMLLIIQRAEASGQNPKSVHLNRMAWLFVIGAAHYTILWWGDILVPYAISGTLALYFVKKDVKQLIRWAIILFSLYFIIACLMVGGGWWQSIQGIAPGTDAETVESTRQMLASFGKPGSDEITSDLSLYRSGWPAIFADNLSTFPSSLVNALLLFTLDTMGMMVLGMAMLKSGFILGLWAPDFYAKVARRAFAIGLGPMIALAAWVIASGFDTMTAFGAFFAFSFPFRVVLTVGWAALLLWFVVRNRDNALVVRVAAAGRAAFSNYLGTSLVMTFVFYGWGLGLFGHIDRITAMAFVFAVWGIMLLWSKPWLERFRFGPAEWLWRSLARRSVQPMRLR</sequence>
<organism evidence="3 4">
    <name type="scientific">Blastomonas fulva</name>
    <dbReference type="NCBI Taxonomy" id="1550728"/>
    <lineage>
        <taxon>Bacteria</taxon>
        <taxon>Pseudomonadati</taxon>
        <taxon>Pseudomonadota</taxon>
        <taxon>Alphaproteobacteria</taxon>
        <taxon>Sphingomonadales</taxon>
        <taxon>Sphingomonadaceae</taxon>
        <taxon>Blastomonas</taxon>
    </lineage>
</organism>
<feature type="domain" description="DUF418" evidence="2">
    <location>
        <begin position="310"/>
        <end position="468"/>
    </location>
</feature>
<evidence type="ECO:0000256" key="1">
    <source>
        <dbReference type="SAM" id="Phobius"/>
    </source>
</evidence>
<dbReference type="Proteomes" id="UP000258016">
    <property type="component" value="Chromosome"/>
</dbReference>
<accession>A0ABM6M7Z5</accession>
<dbReference type="EMBL" id="CP020083">
    <property type="protein sequence ID" value="ASR52022.1"/>
    <property type="molecule type" value="Genomic_DNA"/>
</dbReference>
<reference evidence="3 4" key="1">
    <citation type="submission" date="2017-03" db="EMBL/GenBank/DDBJ databases">
        <title>Complete genome sequence of Blastomonas fulva degrading microcsystin LR.</title>
        <authorList>
            <person name="Lee H.-g."/>
            <person name="Jin L."/>
            <person name="oh H.-M."/>
        </authorList>
    </citation>
    <scope>NUCLEOTIDE SEQUENCE [LARGE SCALE GENOMIC DNA]</scope>
    <source>
        <strain evidence="3 4">T2</strain>
    </source>
</reference>
<keyword evidence="1" id="KW-0472">Membrane</keyword>
<evidence type="ECO:0000259" key="2">
    <source>
        <dbReference type="Pfam" id="PF04235"/>
    </source>
</evidence>
<feature type="transmembrane region" description="Helical" evidence="1">
    <location>
        <begin position="204"/>
        <end position="228"/>
    </location>
</feature>
<keyword evidence="1" id="KW-1133">Transmembrane helix</keyword>
<feature type="transmembrane region" description="Helical" evidence="1">
    <location>
        <begin position="404"/>
        <end position="424"/>
    </location>
</feature>
<dbReference type="InterPro" id="IPR007349">
    <property type="entry name" value="DUF418"/>
</dbReference>
<dbReference type="Pfam" id="PF04235">
    <property type="entry name" value="DUF418"/>
    <property type="match status" value="1"/>
</dbReference>
<feature type="transmembrane region" description="Helical" evidence="1">
    <location>
        <begin position="330"/>
        <end position="350"/>
    </location>
</feature>
<feature type="transmembrane region" description="Helical" evidence="1">
    <location>
        <begin position="356"/>
        <end position="383"/>
    </location>
</feature>
<dbReference type="PANTHER" id="PTHR30590">
    <property type="entry name" value="INNER MEMBRANE PROTEIN"/>
    <property type="match status" value="1"/>
</dbReference>
<dbReference type="PANTHER" id="PTHR30590:SF2">
    <property type="entry name" value="INNER MEMBRANE PROTEIN"/>
    <property type="match status" value="1"/>
</dbReference>
<name>A0ABM6M7Z5_9SPHN</name>
<keyword evidence="4" id="KW-1185">Reference proteome</keyword>
<gene>
    <name evidence="3" type="ORF">B5J99_11595</name>
</gene>
<feature type="transmembrane region" description="Helical" evidence="1">
    <location>
        <begin position="182"/>
        <end position="197"/>
    </location>
</feature>
<evidence type="ECO:0000313" key="3">
    <source>
        <dbReference type="EMBL" id="ASR52022.1"/>
    </source>
</evidence>
<feature type="transmembrane region" description="Helical" evidence="1">
    <location>
        <begin position="81"/>
        <end position="102"/>
    </location>
</feature>
<protein>
    <recommendedName>
        <fullName evidence="2">DUF418 domain-containing protein</fullName>
    </recommendedName>
</protein>
<proteinExistence type="predicted"/>
<dbReference type="InterPro" id="IPR052529">
    <property type="entry name" value="Bact_Transport_Assoc"/>
</dbReference>
<keyword evidence="1" id="KW-0812">Transmembrane</keyword>
<feature type="transmembrane region" description="Helical" evidence="1">
    <location>
        <begin position="430"/>
        <end position="446"/>
    </location>
</feature>
<evidence type="ECO:0000313" key="4">
    <source>
        <dbReference type="Proteomes" id="UP000258016"/>
    </source>
</evidence>